<evidence type="ECO:0008006" key="3">
    <source>
        <dbReference type="Google" id="ProtNLM"/>
    </source>
</evidence>
<sequence>MHEGDEDHIHLDDGTFAYTGERIELTSVGIDIGSSTSHLIFSGLVLERQGKRLSSRYAVTERKILFRSPVIFTPFAPSGQLDAPVLGRFIAEAYGASGRTPDDVDGGAVIATGEAALRENARAVAELFSEESGKFVCATAGPNLESLLAAHGSGAVELSLGIEDPILNVDIGGGTTKFAICRRGEVHETAAVHLGARLLAWDKDSRVVRLEDAGRRLAQSAGVGVPELGARIAGSLLDGLANAMGRIVLDIIAGTLHEGEAGLWITPVLRSRGPFSRIVFSGGVAEYIYGREKQEFGDLGPRLAAAVRRGAEGVGLQLLEPREAIRATCIGASQYTVQLSGDTIYLSHPDHLPLRNVPVAAIGNVSEPSAEHVASAVRQALVRLDLGDDGDNRFALAVQWRHGADYQSLRALCAGIIEALPGARHGRPLLLVVDADVAGLIGALLQQEFKVDGSLVCIDQVQLREFDYIDVGRKLPAQDVVPVVVKSLVFH</sequence>
<dbReference type="SUPFAM" id="SSF53067">
    <property type="entry name" value="Actin-like ATPase domain"/>
    <property type="match status" value="1"/>
</dbReference>
<dbReference type="Proteomes" id="UP000319353">
    <property type="component" value="Unassembled WGS sequence"/>
</dbReference>
<comment type="caution">
    <text evidence="1">The sequence shown here is derived from an EMBL/GenBank/DDBJ whole genome shotgun (WGS) entry which is preliminary data.</text>
</comment>
<dbReference type="InterPro" id="IPR009377">
    <property type="entry name" value="EutA"/>
</dbReference>
<dbReference type="PIRSF" id="PIRSF012293">
    <property type="entry name" value="EutA"/>
    <property type="match status" value="1"/>
</dbReference>
<evidence type="ECO:0000313" key="2">
    <source>
        <dbReference type="Proteomes" id="UP000319353"/>
    </source>
</evidence>
<protein>
    <recommendedName>
        <fullName evidence="3">Ethanolamine utilization protein EutA</fullName>
    </recommendedName>
</protein>
<dbReference type="InterPro" id="IPR043129">
    <property type="entry name" value="ATPase_NBD"/>
</dbReference>
<gene>
    <name evidence="1" type="ORF">E6H01_02140</name>
</gene>
<proteinExistence type="predicted"/>
<organism evidence="1 2">
    <name type="scientific">Candidatus Segetimicrobium genomatis</name>
    <dbReference type="NCBI Taxonomy" id="2569760"/>
    <lineage>
        <taxon>Bacteria</taxon>
        <taxon>Bacillati</taxon>
        <taxon>Candidatus Sysuimicrobiota</taxon>
        <taxon>Candidatus Sysuimicrobiia</taxon>
        <taxon>Candidatus Sysuimicrobiales</taxon>
        <taxon>Candidatus Segetimicrobiaceae</taxon>
        <taxon>Candidatus Segetimicrobium</taxon>
    </lineage>
</organism>
<evidence type="ECO:0000313" key="1">
    <source>
        <dbReference type="EMBL" id="TMJ06270.1"/>
    </source>
</evidence>
<accession>A0A537LE41</accession>
<reference evidence="1 2" key="1">
    <citation type="journal article" date="2019" name="Nat. Microbiol.">
        <title>Mediterranean grassland soil C-N compound turnover is dependent on rainfall and depth, and is mediated by genomically divergent microorganisms.</title>
        <authorList>
            <person name="Diamond S."/>
            <person name="Andeer P.F."/>
            <person name="Li Z."/>
            <person name="Crits-Christoph A."/>
            <person name="Burstein D."/>
            <person name="Anantharaman K."/>
            <person name="Lane K.R."/>
            <person name="Thomas B.C."/>
            <person name="Pan C."/>
            <person name="Northen T.R."/>
            <person name="Banfield J.F."/>
        </authorList>
    </citation>
    <scope>NUCLEOTIDE SEQUENCE [LARGE SCALE GENOMIC DNA]</scope>
    <source>
        <strain evidence="1">NP_4</strain>
    </source>
</reference>
<dbReference type="EMBL" id="VBAL01000018">
    <property type="protein sequence ID" value="TMJ06270.1"/>
    <property type="molecule type" value="Genomic_DNA"/>
</dbReference>
<name>A0A537LE41_9BACT</name>
<dbReference type="AlphaFoldDB" id="A0A537LE41"/>
<dbReference type="Pfam" id="PF06277">
    <property type="entry name" value="EutA"/>
    <property type="match status" value="1"/>
</dbReference>